<feature type="region of interest" description="Disordered" evidence="1">
    <location>
        <begin position="78"/>
        <end position="152"/>
    </location>
</feature>
<feature type="compositionally biased region" description="Polar residues" evidence="1">
    <location>
        <begin position="138"/>
        <end position="152"/>
    </location>
</feature>
<dbReference type="Gene3D" id="1.10.220.150">
    <property type="entry name" value="Arf GTPase activating protein"/>
    <property type="match status" value="1"/>
</dbReference>
<dbReference type="PANTHER" id="PTHR46085:SF3">
    <property type="entry name" value="ARF GTPASE ACTIVATING PROTEIN"/>
    <property type="match status" value="1"/>
</dbReference>
<dbReference type="EMBL" id="GBHO01025685">
    <property type="protein sequence ID" value="JAG17919.1"/>
    <property type="molecule type" value="Transcribed_RNA"/>
</dbReference>
<feature type="compositionally biased region" description="Polar residues" evidence="1">
    <location>
        <begin position="78"/>
        <end position="108"/>
    </location>
</feature>
<reference evidence="3" key="1">
    <citation type="journal article" date="2014" name="PLoS ONE">
        <title>Transcriptome-Based Identification of ABC Transporters in the Western Tarnished Plant Bug Lygus hesperus.</title>
        <authorList>
            <person name="Hull J.J."/>
            <person name="Chaney K."/>
            <person name="Geib S.M."/>
            <person name="Fabrick J.A."/>
            <person name="Brent C.S."/>
            <person name="Walsh D."/>
            <person name="Lavine L.C."/>
        </authorList>
    </citation>
    <scope>NUCLEOTIDE SEQUENCE</scope>
</reference>
<gene>
    <name evidence="3" type="primary">AGD14</name>
    <name evidence="3" type="ORF">CM83_104117</name>
</gene>
<sequence>MCSGIHRQFSGHVVCTISLTKFRPKMVEELEKGGNKRAEEKYLALYKSSTVRDISPESIKTFIRCCFEDRIWMARPDLQSNEKQSARATRSSELRISQNTAPNAIRSKQVTDELSQHPSDGVEEEELHAWQNGDGSEPTFTMDTVNQDTSQR</sequence>
<dbReference type="InterPro" id="IPR037278">
    <property type="entry name" value="ARFGAP/RecO"/>
</dbReference>
<name>A0A0A9XD38_LYGHE</name>
<dbReference type="InterPro" id="IPR044820">
    <property type="entry name" value="AGD14-like"/>
</dbReference>
<evidence type="ECO:0000259" key="2">
    <source>
        <dbReference type="Pfam" id="PF01412"/>
    </source>
</evidence>
<feature type="domain" description="Arf-GAP" evidence="2">
    <location>
        <begin position="2"/>
        <end position="74"/>
    </location>
</feature>
<dbReference type="SUPFAM" id="SSF57863">
    <property type="entry name" value="ArfGap/RecO-like zinc finger"/>
    <property type="match status" value="1"/>
</dbReference>
<evidence type="ECO:0000313" key="3">
    <source>
        <dbReference type="EMBL" id="JAG17919.1"/>
    </source>
</evidence>
<proteinExistence type="predicted"/>
<evidence type="ECO:0000256" key="1">
    <source>
        <dbReference type="SAM" id="MobiDB-lite"/>
    </source>
</evidence>
<organism evidence="3">
    <name type="scientific">Lygus hesperus</name>
    <name type="common">Western plant bug</name>
    <dbReference type="NCBI Taxonomy" id="30085"/>
    <lineage>
        <taxon>Eukaryota</taxon>
        <taxon>Metazoa</taxon>
        <taxon>Ecdysozoa</taxon>
        <taxon>Arthropoda</taxon>
        <taxon>Hexapoda</taxon>
        <taxon>Insecta</taxon>
        <taxon>Pterygota</taxon>
        <taxon>Neoptera</taxon>
        <taxon>Paraneoptera</taxon>
        <taxon>Hemiptera</taxon>
        <taxon>Heteroptera</taxon>
        <taxon>Panheteroptera</taxon>
        <taxon>Cimicomorpha</taxon>
        <taxon>Miridae</taxon>
        <taxon>Mirini</taxon>
        <taxon>Lygus</taxon>
    </lineage>
</organism>
<reference evidence="3" key="2">
    <citation type="submission" date="2014-07" db="EMBL/GenBank/DDBJ databases">
        <authorList>
            <person name="Hull J."/>
        </authorList>
    </citation>
    <scope>NUCLEOTIDE SEQUENCE</scope>
</reference>
<dbReference type="PANTHER" id="PTHR46085">
    <property type="entry name" value="ARFGAP/RECO-RELATED"/>
    <property type="match status" value="1"/>
</dbReference>
<dbReference type="Pfam" id="PF01412">
    <property type="entry name" value="ArfGap"/>
    <property type="match status" value="1"/>
</dbReference>
<dbReference type="InterPro" id="IPR038508">
    <property type="entry name" value="ArfGAP_dom_sf"/>
</dbReference>
<dbReference type="InterPro" id="IPR001164">
    <property type="entry name" value="ArfGAP_dom"/>
</dbReference>
<protein>
    <submittedName>
        <fullName evidence="3">Putative ADP-ribosylation factor GTPase-activating protein AGD14</fullName>
    </submittedName>
</protein>
<dbReference type="AlphaFoldDB" id="A0A0A9XD38"/>
<dbReference type="GO" id="GO:0005096">
    <property type="term" value="F:GTPase activator activity"/>
    <property type="evidence" value="ECO:0007669"/>
    <property type="project" value="InterPro"/>
</dbReference>
<accession>A0A0A9XD38</accession>